<name>A0AAF3J8K4_9BILA</name>
<sequence>EFPVEALPLLLKLNIFVLLSTNEKVLIRGINSGTKDLVNKVGLLPRKIDQAHLSGTQNQVKIRLWNSRDGHFAISFSRNTEGTEEKIKITHSQLFGGNKNFLITEDFDERFVIFQLTKTIRPRLLRVHTFPIENPYQNVTLFNSDLLNFSTLLQNSGAVIFVFNCIRNLQKLINRVKIKSTFGLKWIVDEWRCWCYEKCKKCPAGMSQFLALTSASSFVFIETMRNQETPNEISDEDFVNFVLPRLPEPLGLEYRNRQRRNRQRRLNVFPRANPFPNGPPPPALPPLLRKNAKLGIFPVKDVLEILETFAVQSSAFMKKRIYALELEPKTIETFNAIISAVHFTEHYRSDRALLFQGFDTVDHFRKN</sequence>
<dbReference type="AlphaFoldDB" id="A0AAF3J8K4"/>
<accession>A0AAF3J8K4</accession>
<reference evidence="2" key="1">
    <citation type="submission" date="2024-02" db="UniProtKB">
        <authorList>
            <consortium name="WormBaseParasite"/>
        </authorList>
    </citation>
    <scope>IDENTIFICATION</scope>
</reference>
<proteinExistence type="predicted"/>
<keyword evidence="1" id="KW-1185">Reference proteome</keyword>
<evidence type="ECO:0000313" key="1">
    <source>
        <dbReference type="Proteomes" id="UP000887575"/>
    </source>
</evidence>
<dbReference type="WBParaSite" id="MBELARI_LOCUS3161">
    <property type="protein sequence ID" value="MBELARI_LOCUS3161"/>
    <property type="gene ID" value="MBELARI_LOCUS3161"/>
</dbReference>
<evidence type="ECO:0000313" key="2">
    <source>
        <dbReference type="WBParaSite" id="MBELARI_LOCUS3161"/>
    </source>
</evidence>
<dbReference type="Proteomes" id="UP000887575">
    <property type="component" value="Unassembled WGS sequence"/>
</dbReference>
<organism evidence="1 2">
    <name type="scientific">Mesorhabditis belari</name>
    <dbReference type="NCBI Taxonomy" id="2138241"/>
    <lineage>
        <taxon>Eukaryota</taxon>
        <taxon>Metazoa</taxon>
        <taxon>Ecdysozoa</taxon>
        <taxon>Nematoda</taxon>
        <taxon>Chromadorea</taxon>
        <taxon>Rhabditida</taxon>
        <taxon>Rhabditina</taxon>
        <taxon>Rhabditomorpha</taxon>
        <taxon>Rhabditoidea</taxon>
        <taxon>Rhabditidae</taxon>
        <taxon>Mesorhabditinae</taxon>
        <taxon>Mesorhabditis</taxon>
    </lineage>
</organism>
<protein>
    <submittedName>
        <fullName evidence="2">Uncharacterized protein</fullName>
    </submittedName>
</protein>